<dbReference type="EMBL" id="JACRWE010000001">
    <property type="protein sequence ID" value="MBC5995176.1"/>
    <property type="molecule type" value="Genomic_DNA"/>
</dbReference>
<dbReference type="InterPro" id="IPR000182">
    <property type="entry name" value="GNAT_dom"/>
</dbReference>
<dbReference type="InterPro" id="IPR016181">
    <property type="entry name" value="Acyl_CoA_acyltransferase"/>
</dbReference>
<gene>
    <name evidence="2" type="ORF">H8923_00255</name>
</gene>
<name>A0ABR7JJT8_9FIRM</name>
<organism evidence="2 3">
    <name type="scientific">Romboutsia faecis</name>
    <dbReference type="NCBI Taxonomy" id="2764597"/>
    <lineage>
        <taxon>Bacteria</taxon>
        <taxon>Bacillati</taxon>
        <taxon>Bacillota</taxon>
        <taxon>Clostridia</taxon>
        <taxon>Peptostreptococcales</taxon>
        <taxon>Peptostreptococcaceae</taxon>
        <taxon>Romboutsia</taxon>
    </lineage>
</organism>
<feature type="domain" description="N-acetyltransferase" evidence="1">
    <location>
        <begin position="4"/>
        <end position="155"/>
    </location>
</feature>
<dbReference type="SUPFAM" id="SSF55729">
    <property type="entry name" value="Acyl-CoA N-acyltransferases (Nat)"/>
    <property type="match status" value="1"/>
</dbReference>
<evidence type="ECO:0000313" key="2">
    <source>
        <dbReference type="EMBL" id="MBC5995176.1"/>
    </source>
</evidence>
<evidence type="ECO:0000313" key="3">
    <source>
        <dbReference type="Proteomes" id="UP000609849"/>
    </source>
</evidence>
<dbReference type="Gene3D" id="3.40.630.30">
    <property type="match status" value="1"/>
</dbReference>
<reference evidence="2 3" key="1">
    <citation type="submission" date="2020-08" db="EMBL/GenBank/DDBJ databases">
        <authorList>
            <person name="Liu C."/>
            <person name="Sun Q."/>
        </authorList>
    </citation>
    <scope>NUCLEOTIDE SEQUENCE [LARGE SCALE GENOMIC DNA]</scope>
    <source>
        <strain evidence="2 3">NSJ-18</strain>
    </source>
</reference>
<dbReference type="Proteomes" id="UP000609849">
    <property type="component" value="Unassembled WGS sequence"/>
</dbReference>
<comment type="caution">
    <text evidence="2">The sequence shown here is derived from an EMBL/GenBank/DDBJ whole genome shotgun (WGS) entry which is preliminary data.</text>
</comment>
<evidence type="ECO:0000259" key="1">
    <source>
        <dbReference type="PROSITE" id="PS51186"/>
    </source>
</evidence>
<accession>A0ABR7JJT8</accession>
<protein>
    <submittedName>
        <fullName evidence="2">GNAT family N-acetyltransferase</fullName>
    </submittedName>
</protein>
<dbReference type="Pfam" id="PF00583">
    <property type="entry name" value="Acetyltransf_1"/>
    <property type="match status" value="1"/>
</dbReference>
<dbReference type="PROSITE" id="PS51186">
    <property type="entry name" value="GNAT"/>
    <property type="match status" value="1"/>
</dbReference>
<dbReference type="RefSeq" id="WP_153972878.1">
    <property type="nucleotide sequence ID" value="NZ_JACRWE010000001.1"/>
</dbReference>
<proteinExistence type="predicted"/>
<sequence>MKCIRINDTNNNYWSDVWNIYTSSFPIFEQRTLENQIEALKDDRYNCIVICDEGLVVGILLYWEFDKYKYIEHLAISSELRGKNYGSRILEKFCDDNSIIILEIDPPIDEIGIKRLRFYSKIGFILQEFNHVHPPYRKGYEGHSLKVMCYNKNLEKYEYDVFNEFLRNVIMTYSECN</sequence>
<dbReference type="CDD" id="cd04301">
    <property type="entry name" value="NAT_SF"/>
    <property type="match status" value="1"/>
</dbReference>
<keyword evidence="3" id="KW-1185">Reference proteome</keyword>